<dbReference type="Pfam" id="PF01501">
    <property type="entry name" value="Glyco_transf_8"/>
    <property type="match status" value="1"/>
</dbReference>
<dbReference type="Gene3D" id="3.90.550.10">
    <property type="entry name" value="Spore Coat Polysaccharide Biosynthesis Protein SpsA, Chain A"/>
    <property type="match status" value="1"/>
</dbReference>
<dbReference type="RefSeq" id="WP_231131875.1">
    <property type="nucleotide sequence ID" value="NZ_CP097327.1"/>
</dbReference>
<keyword evidence="6" id="KW-0479">Metal-binding</keyword>
<proteinExistence type="inferred from homology"/>
<evidence type="ECO:0000313" key="10">
    <source>
        <dbReference type="EMBL" id="USB37761.1"/>
    </source>
</evidence>
<protein>
    <submittedName>
        <fullName evidence="11">Glycosyltransferase</fullName>
    </submittedName>
    <submittedName>
        <fullName evidence="10">Lipopolysaccharide 1,2-glucosyltransferase</fullName>
    </submittedName>
</protein>
<dbReference type="PANTHER" id="PTHR13778:SF64">
    <property type="entry name" value="LIPOPOLYSACCHARIDE 1,2-GLUCOSYLTRANSFERASE"/>
    <property type="match status" value="1"/>
</dbReference>
<dbReference type="CDD" id="cd04194">
    <property type="entry name" value="GT8_A4GalT_like"/>
    <property type="match status" value="1"/>
</dbReference>
<evidence type="ECO:0000256" key="6">
    <source>
        <dbReference type="ARBA" id="ARBA00022723"/>
    </source>
</evidence>
<keyword evidence="5" id="KW-0808">Transferase</keyword>
<keyword evidence="7" id="KW-0460">Magnesium</keyword>
<dbReference type="InterPro" id="IPR002495">
    <property type="entry name" value="Glyco_trans_8"/>
</dbReference>
<name>A0AAX3RYS4_9GAMM</name>
<evidence type="ECO:0000313" key="12">
    <source>
        <dbReference type="Proteomes" id="UP001057142"/>
    </source>
</evidence>
<dbReference type="InterPro" id="IPR029044">
    <property type="entry name" value="Nucleotide-diphossugar_trans"/>
</dbReference>
<dbReference type="EMBL" id="CP116222">
    <property type="protein sequence ID" value="WFC06694.1"/>
    <property type="molecule type" value="Genomic_DNA"/>
</dbReference>
<evidence type="ECO:0000256" key="8">
    <source>
        <dbReference type="ARBA" id="ARBA00022985"/>
    </source>
</evidence>
<reference evidence="11" key="2">
    <citation type="submission" date="2023-01" db="EMBL/GenBank/DDBJ databases">
        <title>The prevalence of carbapenem-resistant bacteria in aquaculture in China and the genetic diversity of carbapenem-resistant genes.</title>
        <authorList>
            <person name="Wen R."/>
        </authorList>
    </citation>
    <scope>NUCLEOTIDE SEQUENCE</scope>
    <source>
        <strain evidence="11">PVA41-chromosome</strain>
    </source>
</reference>
<evidence type="ECO:0000256" key="2">
    <source>
        <dbReference type="ARBA" id="ARBA00004713"/>
    </source>
</evidence>
<comment type="similarity">
    <text evidence="3">Belongs to the glycosyltransferase 8 family.</text>
</comment>
<dbReference type="SUPFAM" id="SSF53448">
    <property type="entry name" value="Nucleotide-diphospho-sugar transferases"/>
    <property type="match status" value="1"/>
</dbReference>
<dbReference type="Proteomes" id="UP001057142">
    <property type="component" value="Chromosome"/>
</dbReference>
<dbReference type="EMBL" id="CP097327">
    <property type="protein sequence ID" value="USB37761.1"/>
    <property type="molecule type" value="Genomic_DNA"/>
</dbReference>
<evidence type="ECO:0000256" key="3">
    <source>
        <dbReference type="ARBA" id="ARBA00006351"/>
    </source>
</evidence>
<accession>A0AAX3RYS4</accession>
<comment type="cofactor">
    <cofactor evidence="1">
        <name>Mg(2+)</name>
        <dbReference type="ChEBI" id="CHEBI:18420"/>
    </cofactor>
</comment>
<dbReference type="InterPro" id="IPR050748">
    <property type="entry name" value="Glycosyltrans_8_dom-fam"/>
</dbReference>
<dbReference type="PANTHER" id="PTHR13778">
    <property type="entry name" value="GLYCOSYLTRANSFERASE 8 DOMAIN-CONTAINING PROTEIN"/>
    <property type="match status" value="1"/>
</dbReference>
<sequence>MMNFNIHDIVTERYVLNDSDEDLNEKCLNIVYGSDENYQFGAGVSAVSLLINNPSTSFRFHFFLDTINPNFVDKLKWIAEQFSTQIIVYKLNHDFLEKLPACDVWSSAMYFRLIALDYLAFHYDYALYLDADVVCHSELNLDANILSQVICGVVLDSEMVRSKSGSRLGVPELSTRYFNSGVMFINLKKWQEHEVTKRCLALLSASDAKQRYKYPDQDVLNLILVDNQVQLNQRFNTIYTLKNELYDRSHKKYQQVITDNTTLIHYTGITKPWHTWANYPSAKPFYIALEQSPWCKNDLKSASKFVERKKEYKHLLKQKKIVAGCLCGIQYLLMKVFRNKK</sequence>
<keyword evidence="4" id="KW-0328">Glycosyltransferase</keyword>
<gene>
    <name evidence="10" type="ORF">M5J11_04505</name>
    <name evidence="11" type="ORF">PG365_18860</name>
</gene>
<evidence type="ECO:0000256" key="7">
    <source>
        <dbReference type="ARBA" id="ARBA00022842"/>
    </source>
</evidence>
<evidence type="ECO:0000256" key="5">
    <source>
        <dbReference type="ARBA" id="ARBA00022679"/>
    </source>
</evidence>
<keyword evidence="12" id="KW-1185">Reference proteome</keyword>
<dbReference type="GO" id="GO:0008918">
    <property type="term" value="F:lipopolysaccharide 3-alpha-galactosyltransferase activity"/>
    <property type="evidence" value="ECO:0007669"/>
    <property type="project" value="InterPro"/>
</dbReference>
<dbReference type="InterPro" id="IPR013645">
    <property type="entry name" value="Glyco_transf_8N"/>
</dbReference>
<evidence type="ECO:0000259" key="9">
    <source>
        <dbReference type="Pfam" id="PF08437"/>
    </source>
</evidence>
<comment type="pathway">
    <text evidence="2">Bacterial outer membrane biogenesis; LPS core biosynthesis.</text>
</comment>
<evidence type="ECO:0000256" key="1">
    <source>
        <dbReference type="ARBA" id="ARBA00001946"/>
    </source>
</evidence>
<evidence type="ECO:0000313" key="13">
    <source>
        <dbReference type="Proteomes" id="UP001222403"/>
    </source>
</evidence>
<organism evidence="11 13">
    <name type="scientific">Providencia vermicola</name>
    <dbReference type="NCBI Taxonomy" id="333965"/>
    <lineage>
        <taxon>Bacteria</taxon>
        <taxon>Pseudomonadati</taxon>
        <taxon>Pseudomonadota</taxon>
        <taxon>Gammaproteobacteria</taxon>
        <taxon>Enterobacterales</taxon>
        <taxon>Morganellaceae</taxon>
        <taxon>Providencia</taxon>
    </lineage>
</organism>
<evidence type="ECO:0000256" key="4">
    <source>
        <dbReference type="ARBA" id="ARBA00022676"/>
    </source>
</evidence>
<evidence type="ECO:0000313" key="11">
    <source>
        <dbReference type="EMBL" id="WFC06694.1"/>
    </source>
</evidence>
<dbReference type="AlphaFoldDB" id="A0AAX3RYS4"/>
<keyword evidence="8" id="KW-0448">Lipopolysaccharide biosynthesis</keyword>
<reference evidence="10" key="1">
    <citation type="journal article" date="2022" name="Front. Microbiol.">
        <title>Identification of a novel aminoglycoside O-nucleotidyltransferase AadA33 in Providencia vermicola.</title>
        <authorList>
            <person name="Feng C."/>
            <person name="Gao M."/>
            <person name="Jiang W."/>
            <person name="Shi W."/>
            <person name="Li A."/>
            <person name="Liu S."/>
            <person name="Zhang L."/>
            <person name="Zhang X."/>
            <person name="Li Q."/>
            <person name="Lin H."/>
            <person name="Lu J."/>
            <person name="Li K."/>
            <person name="Zhang H."/>
            <person name="Hu Y."/>
            <person name="Bao Q."/>
            <person name="Lin X."/>
        </authorList>
    </citation>
    <scope>NUCLEOTIDE SEQUENCE</scope>
    <source>
        <strain evidence="10">P13</strain>
    </source>
</reference>
<dbReference type="Proteomes" id="UP001222403">
    <property type="component" value="Chromosome"/>
</dbReference>
<feature type="domain" description="Glycosyl transferase family 8 C-terminal" evidence="9">
    <location>
        <begin position="279"/>
        <end position="335"/>
    </location>
</feature>
<dbReference type="GO" id="GO:0046872">
    <property type="term" value="F:metal ion binding"/>
    <property type="evidence" value="ECO:0007669"/>
    <property type="project" value="UniProtKB-KW"/>
</dbReference>
<dbReference type="Pfam" id="PF08437">
    <property type="entry name" value="Glyco_transf_8C"/>
    <property type="match status" value="1"/>
</dbReference>